<evidence type="ECO:0000313" key="3">
    <source>
        <dbReference type="EMBL" id="MCR8633033.1"/>
    </source>
</evidence>
<dbReference type="CDD" id="cd06587">
    <property type="entry name" value="VOC"/>
    <property type="match status" value="1"/>
</dbReference>
<feature type="domain" description="VOC" evidence="2">
    <location>
        <begin position="4"/>
        <end position="123"/>
    </location>
</feature>
<dbReference type="EMBL" id="JANQBD010000012">
    <property type="protein sequence ID" value="MCR8633033.1"/>
    <property type="molecule type" value="Genomic_DNA"/>
</dbReference>
<organism evidence="3 4">
    <name type="scientific">Paenibacillus radicis</name>
    <name type="common">ex Xue et al. 2023</name>
    <dbReference type="NCBI Taxonomy" id="2972489"/>
    <lineage>
        <taxon>Bacteria</taxon>
        <taxon>Bacillati</taxon>
        <taxon>Bacillota</taxon>
        <taxon>Bacilli</taxon>
        <taxon>Bacillales</taxon>
        <taxon>Paenibacillaceae</taxon>
        <taxon>Paenibacillus</taxon>
    </lineage>
</organism>
<dbReference type="InterPro" id="IPR051785">
    <property type="entry name" value="MMCE/EMCE_epimerase"/>
</dbReference>
<name>A0ABT1YIM3_9BACL</name>
<dbReference type="RefSeq" id="WP_258214608.1">
    <property type="nucleotide sequence ID" value="NZ_JANQBD010000012.1"/>
</dbReference>
<dbReference type="PANTHER" id="PTHR43048:SF5">
    <property type="entry name" value="BLR5325 PROTEIN"/>
    <property type="match status" value="1"/>
</dbReference>
<feature type="domain" description="VOC" evidence="2">
    <location>
        <begin position="138"/>
        <end position="257"/>
    </location>
</feature>
<protein>
    <submittedName>
        <fullName evidence="3">VOC family protein</fullName>
    </submittedName>
</protein>
<dbReference type="InterPro" id="IPR029068">
    <property type="entry name" value="Glyas_Bleomycin-R_OHBP_Dase"/>
</dbReference>
<dbReference type="Proteomes" id="UP001300012">
    <property type="component" value="Unassembled WGS sequence"/>
</dbReference>
<sequence>MIYELNHVGAFVTDAEKSVDFYTRILGAQIVREALIPSTNTKCIYVQMAGGMIELLAPGDVSSRLHYGFDHVAFMTNSLDADYEKIITAGYTPFVAPKVAGSGHGRLAFLGGPNGERIELIERDETYRKPEVSSDILSFDHISLLSNDVVGAEKFYTEQTGMATLKRYYLEPPRDLTMVYMNHGYDVLEFLHKTEPQTGDPIGHIALRVDSVDAMVEKLSGLGVVFEPGSPKNAGTGLGRVAVFKGPDGEKIELVDRNDLREV</sequence>
<dbReference type="PANTHER" id="PTHR43048">
    <property type="entry name" value="METHYLMALONYL-COA EPIMERASE"/>
    <property type="match status" value="1"/>
</dbReference>
<dbReference type="SUPFAM" id="SSF54593">
    <property type="entry name" value="Glyoxalase/Bleomycin resistance protein/Dihydroxybiphenyl dioxygenase"/>
    <property type="match status" value="2"/>
</dbReference>
<evidence type="ECO:0000259" key="2">
    <source>
        <dbReference type="PROSITE" id="PS51819"/>
    </source>
</evidence>
<dbReference type="Gene3D" id="3.10.180.10">
    <property type="entry name" value="2,3-Dihydroxybiphenyl 1,2-Dioxygenase, domain 1"/>
    <property type="match status" value="2"/>
</dbReference>
<dbReference type="PROSITE" id="PS51819">
    <property type="entry name" value="VOC"/>
    <property type="match status" value="2"/>
</dbReference>
<keyword evidence="1" id="KW-0479">Metal-binding</keyword>
<evidence type="ECO:0000313" key="4">
    <source>
        <dbReference type="Proteomes" id="UP001300012"/>
    </source>
</evidence>
<dbReference type="InterPro" id="IPR037523">
    <property type="entry name" value="VOC_core"/>
</dbReference>
<dbReference type="InterPro" id="IPR004360">
    <property type="entry name" value="Glyas_Fos-R_dOase_dom"/>
</dbReference>
<evidence type="ECO:0000256" key="1">
    <source>
        <dbReference type="ARBA" id="ARBA00022723"/>
    </source>
</evidence>
<proteinExistence type="predicted"/>
<gene>
    <name evidence="3" type="ORF">NV381_17675</name>
</gene>
<comment type="caution">
    <text evidence="3">The sequence shown here is derived from an EMBL/GenBank/DDBJ whole genome shotgun (WGS) entry which is preliminary data.</text>
</comment>
<dbReference type="Pfam" id="PF00903">
    <property type="entry name" value="Glyoxalase"/>
    <property type="match status" value="2"/>
</dbReference>
<accession>A0ABT1YIM3</accession>
<keyword evidence="4" id="KW-1185">Reference proteome</keyword>
<reference evidence="3 4" key="1">
    <citation type="submission" date="2022-08" db="EMBL/GenBank/DDBJ databases">
        <title>Paenibacillus endoradicis sp. nov., Paenibacillus radicibacter sp. nov and Paenibacillus pararadicis sp. nov., three cold-adapted plant growth-promoting bacteria isolated from root of Larix gmelinii in Great Khingan.</title>
        <authorList>
            <person name="Xue H."/>
        </authorList>
    </citation>
    <scope>NUCLEOTIDE SEQUENCE [LARGE SCALE GENOMIC DNA]</scope>
    <source>
        <strain evidence="3 4">N5-1-1-5</strain>
    </source>
</reference>